<evidence type="ECO:0000313" key="2">
    <source>
        <dbReference type="Proteomes" id="UP001347796"/>
    </source>
</evidence>
<name>A0AAN8JJ69_PATCE</name>
<gene>
    <name evidence="1" type="ORF">SNE40_011502</name>
</gene>
<dbReference type="AlphaFoldDB" id="A0AAN8JJ69"/>
<accession>A0AAN8JJ69</accession>
<protein>
    <submittedName>
        <fullName evidence="1">Uncharacterized protein</fullName>
    </submittedName>
</protein>
<organism evidence="1 2">
    <name type="scientific">Patella caerulea</name>
    <name type="common">Rayed Mediterranean limpet</name>
    <dbReference type="NCBI Taxonomy" id="87958"/>
    <lineage>
        <taxon>Eukaryota</taxon>
        <taxon>Metazoa</taxon>
        <taxon>Spiralia</taxon>
        <taxon>Lophotrochozoa</taxon>
        <taxon>Mollusca</taxon>
        <taxon>Gastropoda</taxon>
        <taxon>Patellogastropoda</taxon>
        <taxon>Patelloidea</taxon>
        <taxon>Patellidae</taxon>
        <taxon>Patella</taxon>
    </lineage>
</organism>
<reference evidence="1 2" key="1">
    <citation type="submission" date="2024-01" db="EMBL/GenBank/DDBJ databases">
        <title>The genome of the rayed Mediterranean limpet Patella caerulea (Linnaeus, 1758).</title>
        <authorList>
            <person name="Anh-Thu Weber A."/>
            <person name="Halstead-Nussloch G."/>
        </authorList>
    </citation>
    <scope>NUCLEOTIDE SEQUENCE [LARGE SCALE GENOMIC DNA]</scope>
    <source>
        <strain evidence="1">AATW-2023a</strain>
        <tissue evidence="1">Whole specimen</tissue>
    </source>
</reference>
<comment type="caution">
    <text evidence="1">The sequence shown here is derived from an EMBL/GenBank/DDBJ whole genome shotgun (WGS) entry which is preliminary data.</text>
</comment>
<dbReference type="EMBL" id="JAZGQO010000008">
    <property type="protein sequence ID" value="KAK6179056.1"/>
    <property type="molecule type" value="Genomic_DNA"/>
</dbReference>
<sequence length="200" mass="23260">MTGRRVLLLGSSHICRLDKFMLQNKEYKNFNWRDDFELIQTCLFGIGGGKITSSRHCRRWEEKLSSERPDHLLVQFLGNDLDDPELNIDLVHEISDKMVAMLTMWVQRYNLQKITICKLMPRASVRYADSVTHYNSMVMQCNNYLEQLVQSVPSWSLARLRGVSSELPAFHLLQDGVHLNNLGLKLYYRSIRGAILRMLA</sequence>
<evidence type="ECO:0000313" key="1">
    <source>
        <dbReference type="EMBL" id="KAK6179056.1"/>
    </source>
</evidence>
<dbReference type="SUPFAM" id="SSF52266">
    <property type="entry name" value="SGNH hydrolase"/>
    <property type="match status" value="1"/>
</dbReference>
<keyword evidence="2" id="KW-1185">Reference proteome</keyword>
<dbReference type="InterPro" id="IPR036514">
    <property type="entry name" value="SGNH_hydro_sf"/>
</dbReference>
<proteinExistence type="predicted"/>
<dbReference type="Proteomes" id="UP001347796">
    <property type="component" value="Unassembled WGS sequence"/>
</dbReference>
<dbReference type="Gene3D" id="3.40.50.1110">
    <property type="entry name" value="SGNH hydrolase"/>
    <property type="match status" value="1"/>
</dbReference>